<keyword evidence="10" id="KW-1185">Reference proteome</keyword>
<feature type="domain" description="Dihydroxy-acid/6-phosphogluconate dehydratase N-terminal" evidence="7">
    <location>
        <begin position="99"/>
        <end position="413"/>
    </location>
</feature>
<dbReference type="InterPro" id="IPR056740">
    <property type="entry name" value="ILV_EDD_C"/>
</dbReference>
<dbReference type="InterPro" id="IPR042096">
    <property type="entry name" value="Dihydro-acid_dehy_C"/>
</dbReference>
<dbReference type="GO" id="GO:0046872">
    <property type="term" value="F:metal ion binding"/>
    <property type="evidence" value="ECO:0007669"/>
    <property type="project" value="UniProtKB-KW"/>
</dbReference>
<dbReference type="AlphaFoldDB" id="A0AAD9SI72"/>
<keyword evidence="4" id="KW-0411">Iron-sulfur</keyword>
<dbReference type="Pfam" id="PF00920">
    <property type="entry name" value="ILVD_EDD_N"/>
    <property type="match status" value="1"/>
</dbReference>
<dbReference type="GO" id="GO:0016836">
    <property type="term" value="F:hydro-lyase activity"/>
    <property type="evidence" value="ECO:0007669"/>
    <property type="project" value="UniProtKB-ARBA"/>
</dbReference>
<evidence type="ECO:0000259" key="7">
    <source>
        <dbReference type="Pfam" id="PF00920"/>
    </source>
</evidence>
<sequence length="655" mass="70720">MVSDRTVMGCDAPCGGCSNDCNPTDIEDYEKELSELRTRTKEVEAKLAKLQGKNKSERPKPKLRSANWFTRKDDLTMSALYIERYLNSGLTKEELTSGKPIVGIAQSGSDIAPCNRHHIELAKRVREGIRSAGGIAFEFPMHPIQESTRRPTATLDRNLAYLGLVELMHAYPFDGVVLLTGCDKTTPACLMAAATVNIPAICLNVGPMLNGWVNGQRVGSGSVVWQARELHAAGYIADDEVGDMVASGTPSPGHCNTMGTASTMNALAEALGMALPGSAAIPAPYRERSQMAYKTGTRIVEMVHEDLKPCDIMTRQAFENAIVANTAIGGSTNAPIHLNAVAKHAGVPLDLDDWDRLGFTIPLLLNMQPAGEMLSEDYYRAGGLSAILAELLEAGRLPHPDTLTCSGKSIEKNVRGKLTWDRRTIKAFASPLKENAGFLHMTGTLFDSAIMKTSVISPEFRAEFLSDPHDPNAFESRVAVFDGPEDYHARLEAVSAAGGIDRHTVLVMRGVGPLGYPGAAEVVNMHAPARLLKQGVKDLPCIGDGRQSGTSGSPSILNATPEAADGGNLALLRDGDRVRVDLNARRVDILLPEGELKARRVELEAKGGYHGPPSQTPWQDIFRREVGGLSEGMVLKRAVQFQRVAQVQPAPRDNH</sequence>
<name>A0AAD9SI72_PHOAM</name>
<dbReference type="InterPro" id="IPR037237">
    <property type="entry name" value="IlvD/EDD_N"/>
</dbReference>
<feature type="domain" description="Dihydroxy-acid/6-phosphogluconate dehydratase C-terminal" evidence="8">
    <location>
        <begin position="425"/>
        <end position="632"/>
    </location>
</feature>
<dbReference type="PROSITE" id="PS00886">
    <property type="entry name" value="ILVD_EDD_1"/>
    <property type="match status" value="1"/>
</dbReference>
<reference evidence="9" key="1">
    <citation type="submission" date="2023-06" db="EMBL/GenBank/DDBJ databases">
        <authorList>
            <person name="Noh H."/>
        </authorList>
    </citation>
    <scope>NUCLEOTIDE SEQUENCE</scope>
    <source>
        <strain evidence="9">DUCC20226</strain>
    </source>
</reference>
<dbReference type="SUPFAM" id="SSF143975">
    <property type="entry name" value="IlvD/EDD N-terminal domain-like"/>
    <property type="match status" value="1"/>
</dbReference>
<evidence type="ECO:0000256" key="5">
    <source>
        <dbReference type="ARBA" id="ARBA00023239"/>
    </source>
</evidence>
<dbReference type="Proteomes" id="UP001265746">
    <property type="component" value="Unassembled WGS sequence"/>
</dbReference>
<evidence type="ECO:0008006" key="11">
    <source>
        <dbReference type="Google" id="ProtNLM"/>
    </source>
</evidence>
<keyword evidence="3" id="KW-0408">Iron</keyword>
<feature type="coiled-coil region" evidence="6">
    <location>
        <begin position="26"/>
        <end position="53"/>
    </location>
</feature>
<dbReference type="NCBIfam" id="NF004784">
    <property type="entry name" value="PRK06131.1"/>
    <property type="match status" value="1"/>
</dbReference>
<evidence type="ECO:0000313" key="10">
    <source>
        <dbReference type="Proteomes" id="UP001265746"/>
    </source>
</evidence>
<keyword evidence="6" id="KW-0175">Coiled coil</keyword>
<dbReference type="InterPro" id="IPR020558">
    <property type="entry name" value="DiOHA_6PGluconate_deHydtase_CS"/>
</dbReference>
<dbReference type="InterPro" id="IPR052352">
    <property type="entry name" value="Sugar_Degrad_Dehydratases"/>
</dbReference>
<dbReference type="PANTHER" id="PTHR43183:SF1">
    <property type="entry name" value="HYPOTHETICAL DIHYDROXY-ACID DEHYDRATASE (EUROFUNG)-RELATED"/>
    <property type="match status" value="1"/>
</dbReference>
<evidence type="ECO:0000259" key="8">
    <source>
        <dbReference type="Pfam" id="PF24877"/>
    </source>
</evidence>
<dbReference type="NCBIfam" id="NF009560">
    <property type="entry name" value="PRK13017.1"/>
    <property type="match status" value="1"/>
</dbReference>
<dbReference type="SUPFAM" id="SSF52016">
    <property type="entry name" value="LeuD/IlvD-like"/>
    <property type="match status" value="1"/>
</dbReference>
<evidence type="ECO:0000256" key="6">
    <source>
        <dbReference type="SAM" id="Coils"/>
    </source>
</evidence>
<accession>A0AAD9SI72</accession>
<organism evidence="9 10">
    <name type="scientific">Phomopsis amygdali</name>
    <name type="common">Fusicoccum amygdali</name>
    <dbReference type="NCBI Taxonomy" id="1214568"/>
    <lineage>
        <taxon>Eukaryota</taxon>
        <taxon>Fungi</taxon>
        <taxon>Dikarya</taxon>
        <taxon>Ascomycota</taxon>
        <taxon>Pezizomycotina</taxon>
        <taxon>Sordariomycetes</taxon>
        <taxon>Sordariomycetidae</taxon>
        <taxon>Diaporthales</taxon>
        <taxon>Diaporthaceae</taxon>
        <taxon>Diaporthe</taxon>
    </lineage>
</organism>
<keyword evidence="5" id="KW-0456">Lyase</keyword>
<dbReference type="Gene3D" id="3.50.30.80">
    <property type="entry name" value="IlvD/EDD C-terminal domain-like"/>
    <property type="match status" value="1"/>
</dbReference>
<dbReference type="Pfam" id="PF24877">
    <property type="entry name" value="ILV_EDD_C"/>
    <property type="match status" value="1"/>
</dbReference>
<dbReference type="EMBL" id="JAUJFL010000002">
    <property type="protein sequence ID" value="KAK2609632.1"/>
    <property type="molecule type" value="Genomic_DNA"/>
</dbReference>
<evidence type="ECO:0000256" key="3">
    <source>
        <dbReference type="ARBA" id="ARBA00023004"/>
    </source>
</evidence>
<keyword evidence="2" id="KW-0479">Metal-binding</keyword>
<gene>
    <name evidence="9" type="ORF">N8I77_003125</name>
</gene>
<evidence type="ECO:0000256" key="2">
    <source>
        <dbReference type="ARBA" id="ARBA00022723"/>
    </source>
</evidence>
<dbReference type="InterPro" id="IPR000581">
    <property type="entry name" value="ILV_EDD_N"/>
</dbReference>
<comment type="similarity">
    <text evidence="1">Belongs to the IlvD/Edd family.</text>
</comment>
<evidence type="ECO:0000256" key="1">
    <source>
        <dbReference type="ARBA" id="ARBA00006486"/>
    </source>
</evidence>
<comment type="caution">
    <text evidence="9">The sequence shown here is derived from an EMBL/GenBank/DDBJ whole genome shotgun (WGS) entry which is preliminary data.</text>
</comment>
<dbReference type="GO" id="GO:0051536">
    <property type="term" value="F:iron-sulfur cluster binding"/>
    <property type="evidence" value="ECO:0007669"/>
    <property type="project" value="UniProtKB-KW"/>
</dbReference>
<evidence type="ECO:0000313" key="9">
    <source>
        <dbReference type="EMBL" id="KAK2609632.1"/>
    </source>
</evidence>
<dbReference type="PANTHER" id="PTHR43183">
    <property type="entry name" value="HYPOTHETICAL DIHYDROXYACID DEHYDRATASE (EUROFUNG)-RELATED"/>
    <property type="match status" value="1"/>
</dbReference>
<evidence type="ECO:0000256" key="4">
    <source>
        <dbReference type="ARBA" id="ARBA00023014"/>
    </source>
</evidence>
<proteinExistence type="inferred from homology"/>
<protein>
    <recommendedName>
        <fullName evidence="11">Dihydroxy-acid dehydratase</fullName>
    </recommendedName>
</protein>